<dbReference type="EMBL" id="MRZV01001452">
    <property type="protein sequence ID" value="PIK37776.1"/>
    <property type="molecule type" value="Genomic_DNA"/>
</dbReference>
<comment type="caution">
    <text evidence="3">The sequence shown here is derived from an EMBL/GenBank/DDBJ whole genome shotgun (WGS) entry which is preliminary data.</text>
</comment>
<evidence type="ECO:0000259" key="2">
    <source>
        <dbReference type="SMART" id="SM00409"/>
    </source>
</evidence>
<dbReference type="Proteomes" id="UP000230750">
    <property type="component" value="Unassembled WGS sequence"/>
</dbReference>
<dbReference type="InterPro" id="IPR003599">
    <property type="entry name" value="Ig_sub"/>
</dbReference>
<keyword evidence="1" id="KW-0472">Membrane</keyword>
<sequence>MKRGRGYKNGTHDIHSDGSLIIKEVGLEDEGVYMVMLVTLEDNVKHFRITLEATEYHRRPFSDFYCKTPQYLQLGRAGQLHCKFPEIFNAVTWKEERNGRLYSLVVQQNSLKNGQGFIYGLYDIHPNGSLKIQKVQATNDGIYEVTLVTAEDNIRHARVTLVTTVLSKQNHPYINLCGEDDHCSRRYDPGTPIYCSYNHSRPAVNLNWYIRHPSNDTLLQASFKYEADSNETFSSISRFNIEDLTAGSFMFLVCVAEGPSLAPHTIESWLILDTSHNIYEISHSVSISKINIPLYGNSVLSCGAKQPLDEAVIWLSVDLTGLPSTLVYSMYHTPQRRYFTYYTPFTFDKTSTEIELFRVTRVNEKLYVCLSTDGTHTEVMAAYQLAVFVTPTPPSIEVDACFDDMADCQLSSREGNVTFCISRVYNNVELATYVRDKSKISTSNEQRRKKSIGGGFVDHCVTFDYELHQDVCEYPVSVFCYARTHGGLEIVPRKEITFMNQEKCQSDTLSTLTFSICGALVAVIAILVIIIVCLYKKTLNNLFRQRIVTPDDLLV</sequence>
<keyword evidence="1" id="KW-0812">Transmembrane</keyword>
<evidence type="ECO:0000256" key="1">
    <source>
        <dbReference type="SAM" id="Phobius"/>
    </source>
</evidence>
<dbReference type="SMART" id="SM00409">
    <property type="entry name" value="IG"/>
    <property type="match status" value="2"/>
</dbReference>
<evidence type="ECO:0000313" key="4">
    <source>
        <dbReference type="Proteomes" id="UP000230750"/>
    </source>
</evidence>
<keyword evidence="1" id="KW-1133">Transmembrane helix</keyword>
<dbReference type="Gene3D" id="2.60.40.10">
    <property type="entry name" value="Immunoglobulins"/>
    <property type="match status" value="1"/>
</dbReference>
<dbReference type="AlphaFoldDB" id="A0A2G8JPU2"/>
<feature type="domain" description="Immunoglobulin" evidence="2">
    <location>
        <begin position="67"/>
        <end position="162"/>
    </location>
</feature>
<organism evidence="3 4">
    <name type="scientific">Stichopus japonicus</name>
    <name type="common">Sea cucumber</name>
    <dbReference type="NCBI Taxonomy" id="307972"/>
    <lineage>
        <taxon>Eukaryota</taxon>
        <taxon>Metazoa</taxon>
        <taxon>Echinodermata</taxon>
        <taxon>Eleutherozoa</taxon>
        <taxon>Echinozoa</taxon>
        <taxon>Holothuroidea</taxon>
        <taxon>Aspidochirotacea</taxon>
        <taxon>Aspidochirotida</taxon>
        <taxon>Stichopodidae</taxon>
        <taxon>Apostichopus</taxon>
    </lineage>
</organism>
<protein>
    <recommendedName>
        <fullName evidence="2">Immunoglobulin domain-containing protein</fullName>
    </recommendedName>
</protein>
<dbReference type="SUPFAM" id="SSF48726">
    <property type="entry name" value="Immunoglobulin"/>
    <property type="match status" value="1"/>
</dbReference>
<keyword evidence="4" id="KW-1185">Reference proteome</keyword>
<reference evidence="3 4" key="1">
    <citation type="journal article" date="2017" name="PLoS Biol.">
        <title>The sea cucumber genome provides insights into morphological evolution and visceral regeneration.</title>
        <authorList>
            <person name="Zhang X."/>
            <person name="Sun L."/>
            <person name="Yuan J."/>
            <person name="Sun Y."/>
            <person name="Gao Y."/>
            <person name="Zhang L."/>
            <person name="Li S."/>
            <person name="Dai H."/>
            <person name="Hamel J.F."/>
            <person name="Liu C."/>
            <person name="Yu Y."/>
            <person name="Liu S."/>
            <person name="Lin W."/>
            <person name="Guo K."/>
            <person name="Jin S."/>
            <person name="Xu P."/>
            <person name="Storey K.B."/>
            <person name="Huan P."/>
            <person name="Zhang T."/>
            <person name="Zhou Y."/>
            <person name="Zhang J."/>
            <person name="Lin C."/>
            <person name="Li X."/>
            <person name="Xing L."/>
            <person name="Huo D."/>
            <person name="Sun M."/>
            <person name="Wang L."/>
            <person name="Mercier A."/>
            <person name="Li F."/>
            <person name="Yang H."/>
            <person name="Xiang J."/>
        </authorList>
    </citation>
    <scope>NUCLEOTIDE SEQUENCE [LARGE SCALE GENOMIC DNA]</scope>
    <source>
        <strain evidence="3">Shaxun</strain>
        <tissue evidence="3">Muscle</tissue>
    </source>
</reference>
<proteinExistence type="predicted"/>
<accession>A0A2G8JPU2</accession>
<name>A0A2G8JPU2_STIJA</name>
<feature type="domain" description="Immunoglobulin" evidence="2">
    <location>
        <begin position="287"/>
        <end position="388"/>
    </location>
</feature>
<gene>
    <name evidence="3" type="ORF">BSL78_25388</name>
</gene>
<dbReference type="OrthoDB" id="6431884at2759"/>
<dbReference type="InterPro" id="IPR013783">
    <property type="entry name" value="Ig-like_fold"/>
</dbReference>
<dbReference type="InterPro" id="IPR036179">
    <property type="entry name" value="Ig-like_dom_sf"/>
</dbReference>
<evidence type="ECO:0000313" key="3">
    <source>
        <dbReference type="EMBL" id="PIK37776.1"/>
    </source>
</evidence>
<feature type="transmembrane region" description="Helical" evidence="1">
    <location>
        <begin position="512"/>
        <end position="535"/>
    </location>
</feature>